<gene>
    <name evidence="1" type="ORF">PPRIM_AZ9-3.1.T0310169</name>
</gene>
<evidence type="ECO:0000313" key="2">
    <source>
        <dbReference type="Proteomes" id="UP000688137"/>
    </source>
</evidence>
<accession>A0A8S1L0B2</accession>
<proteinExistence type="predicted"/>
<sequence length="42" mass="4945">MEMEMEIVSEIGFGQEKKRRNMKSKIMLTGKYLLIGTHINMK</sequence>
<dbReference type="EMBL" id="CAJJDM010000030">
    <property type="protein sequence ID" value="CAD8061159.1"/>
    <property type="molecule type" value="Genomic_DNA"/>
</dbReference>
<keyword evidence="2" id="KW-1185">Reference proteome</keyword>
<organism evidence="1 2">
    <name type="scientific">Paramecium primaurelia</name>
    <dbReference type="NCBI Taxonomy" id="5886"/>
    <lineage>
        <taxon>Eukaryota</taxon>
        <taxon>Sar</taxon>
        <taxon>Alveolata</taxon>
        <taxon>Ciliophora</taxon>
        <taxon>Intramacronucleata</taxon>
        <taxon>Oligohymenophorea</taxon>
        <taxon>Peniculida</taxon>
        <taxon>Parameciidae</taxon>
        <taxon>Paramecium</taxon>
    </lineage>
</organism>
<comment type="caution">
    <text evidence="1">The sequence shown here is derived from an EMBL/GenBank/DDBJ whole genome shotgun (WGS) entry which is preliminary data.</text>
</comment>
<dbReference type="AlphaFoldDB" id="A0A8S1L0B2"/>
<evidence type="ECO:0000313" key="1">
    <source>
        <dbReference type="EMBL" id="CAD8061159.1"/>
    </source>
</evidence>
<protein>
    <submittedName>
        <fullName evidence="1">Uncharacterized protein</fullName>
    </submittedName>
</protein>
<dbReference type="Proteomes" id="UP000688137">
    <property type="component" value="Unassembled WGS sequence"/>
</dbReference>
<name>A0A8S1L0B2_PARPR</name>
<reference evidence="1" key="1">
    <citation type="submission" date="2021-01" db="EMBL/GenBank/DDBJ databases">
        <authorList>
            <consortium name="Genoscope - CEA"/>
            <person name="William W."/>
        </authorList>
    </citation>
    <scope>NUCLEOTIDE SEQUENCE</scope>
</reference>